<sequence>MSDPFLSLETLLTHVWDRLDRGVAESSDPFRFVTLATMGEGGPQARTVGLRGADRTAGTIEVHSDLRTDKVRALGAEPRAEVLLWDAASQIQVRLAVTMTLLRAEGCRWAGIPQIARLNYGTNPAPGTPIEAPEVVTRTPEQARFVALSGEVRRMDVVSLSHDPHRRAIFKGSRGEWVAP</sequence>
<dbReference type="EMBL" id="FNPX01000005">
    <property type="protein sequence ID" value="SDZ02068.1"/>
    <property type="molecule type" value="Genomic_DNA"/>
</dbReference>
<dbReference type="Gene3D" id="2.30.110.10">
    <property type="entry name" value="Electron Transport, Fmn-binding Protein, Chain A"/>
    <property type="match status" value="1"/>
</dbReference>
<dbReference type="InterPro" id="IPR024624">
    <property type="entry name" value="Pyridox_Oxase_Alr4036_FMN-bd"/>
</dbReference>
<dbReference type="AlphaFoldDB" id="A0A1H3PM28"/>
<proteinExistence type="predicted"/>
<dbReference type="OrthoDB" id="5120525at2"/>
<protein>
    <submittedName>
        <fullName evidence="2">Pyridoxamine 5'-phosphate oxidase</fullName>
    </submittedName>
</protein>
<gene>
    <name evidence="2" type="ORF">SAMN05444004_10564</name>
</gene>
<name>A0A1H3PM28_9RHOB</name>
<evidence type="ECO:0000313" key="3">
    <source>
        <dbReference type="Proteomes" id="UP000198914"/>
    </source>
</evidence>
<reference evidence="3" key="1">
    <citation type="submission" date="2016-10" db="EMBL/GenBank/DDBJ databases">
        <authorList>
            <person name="Varghese N."/>
            <person name="Submissions S."/>
        </authorList>
    </citation>
    <scope>NUCLEOTIDE SEQUENCE [LARGE SCALE GENOMIC DNA]</scope>
    <source>
        <strain evidence="3">DSM 100420</strain>
    </source>
</reference>
<accession>A0A1H3PM28</accession>
<dbReference type="SUPFAM" id="SSF50475">
    <property type="entry name" value="FMN-binding split barrel"/>
    <property type="match status" value="1"/>
</dbReference>
<evidence type="ECO:0000259" key="1">
    <source>
        <dbReference type="Pfam" id="PF12766"/>
    </source>
</evidence>
<organism evidence="2 3">
    <name type="scientific">Jannaschia faecimaris</name>
    <dbReference type="NCBI Taxonomy" id="1244108"/>
    <lineage>
        <taxon>Bacteria</taxon>
        <taxon>Pseudomonadati</taxon>
        <taxon>Pseudomonadota</taxon>
        <taxon>Alphaproteobacteria</taxon>
        <taxon>Rhodobacterales</taxon>
        <taxon>Roseobacteraceae</taxon>
        <taxon>Jannaschia</taxon>
    </lineage>
</organism>
<dbReference type="GO" id="GO:0010181">
    <property type="term" value="F:FMN binding"/>
    <property type="evidence" value="ECO:0007669"/>
    <property type="project" value="InterPro"/>
</dbReference>
<evidence type="ECO:0000313" key="2">
    <source>
        <dbReference type="EMBL" id="SDZ02068.1"/>
    </source>
</evidence>
<dbReference type="Proteomes" id="UP000198914">
    <property type="component" value="Unassembled WGS sequence"/>
</dbReference>
<keyword evidence="3" id="KW-1185">Reference proteome</keyword>
<dbReference type="Pfam" id="PF12766">
    <property type="entry name" value="Pyridox_oxase_2"/>
    <property type="match status" value="1"/>
</dbReference>
<dbReference type="InterPro" id="IPR012349">
    <property type="entry name" value="Split_barrel_FMN-bd"/>
</dbReference>
<dbReference type="STRING" id="1244108.SAMN05444004_10564"/>
<dbReference type="RefSeq" id="WP_092644494.1">
    <property type="nucleotide sequence ID" value="NZ_FNPX01000005.1"/>
</dbReference>
<feature type="domain" description="Pyridoxamine 5'-phosphate oxidase Alr4036 family FMN-binding" evidence="1">
    <location>
        <begin position="16"/>
        <end position="100"/>
    </location>
</feature>